<organism evidence="4 5">
    <name type="scientific">Sphaerisporangium melleum</name>
    <dbReference type="NCBI Taxonomy" id="321316"/>
    <lineage>
        <taxon>Bacteria</taxon>
        <taxon>Bacillati</taxon>
        <taxon>Actinomycetota</taxon>
        <taxon>Actinomycetes</taxon>
        <taxon>Streptosporangiales</taxon>
        <taxon>Streptosporangiaceae</taxon>
        <taxon>Sphaerisporangium</taxon>
    </lineage>
</organism>
<dbReference type="InterPro" id="IPR052562">
    <property type="entry name" value="Ketohexokinase-related"/>
</dbReference>
<dbReference type="SUPFAM" id="SSF53613">
    <property type="entry name" value="Ribokinase-like"/>
    <property type="match status" value="1"/>
</dbReference>
<evidence type="ECO:0000256" key="1">
    <source>
        <dbReference type="ARBA" id="ARBA00022679"/>
    </source>
</evidence>
<dbReference type="Gene3D" id="3.40.1190.20">
    <property type="match status" value="1"/>
</dbReference>
<accession>A0A917RFA2</accession>
<dbReference type="InterPro" id="IPR029056">
    <property type="entry name" value="Ribokinase-like"/>
</dbReference>
<protein>
    <submittedName>
        <fullName evidence="4">Kinase</fullName>
    </submittedName>
</protein>
<dbReference type="PANTHER" id="PTHR42774:SF3">
    <property type="entry name" value="KETOHEXOKINASE"/>
    <property type="match status" value="1"/>
</dbReference>
<dbReference type="Pfam" id="PF00294">
    <property type="entry name" value="PfkB"/>
    <property type="match status" value="1"/>
</dbReference>
<dbReference type="Proteomes" id="UP000645217">
    <property type="component" value="Unassembled WGS sequence"/>
</dbReference>
<reference evidence="4" key="1">
    <citation type="journal article" date="2014" name="Int. J. Syst. Evol. Microbiol.">
        <title>Complete genome sequence of Corynebacterium casei LMG S-19264T (=DSM 44701T), isolated from a smear-ripened cheese.</title>
        <authorList>
            <consortium name="US DOE Joint Genome Institute (JGI-PGF)"/>
            <person name="Walter F."/>
            <person name="Albersmeier A."/>
            <person name="Kalinowski J."/>
            <person name="Ruckert C."/>
        </authorList>
    </citation>
    <scope>NUCLEOTIDE SEQUENCE</scope>
    <source>
        <strain evidence="4">JCM 13064</strain>
    </source>
</reference>
<name>A0A917RFA2_9ACTN</name>
<keyword evidence="5" id="KW-1185">Reference proteome</keyword>
<dbReference type="RefSeq" id="WP_189165925.1">
    <property type="nucleotide sequence ID" value="NZ_BMNT01000034.1"/>
</dbReference>
<dbReference type="GO" id="GO:0016301">
    <property type="term" value="F:kinase activity"/>
    <property type="evidence" value="ECO:0007669"/>
    <property type="project" value="UniProtKB-KW"/>
</dbReference>
<keyword evidence="2 4" id="KW-0418">Kinase</keyword>
<dbReference type="AlphaFoldDB" id="A0A917RFA2"/>
<dbReference type="InterPro" id="IPR002173">
    <property type="entry name" value="Carboh/pur_kinase_PfkB_CS"/>
</dbReference>
<dbReference type="PROSITE" id="PS00584">
    <property type="entry name" value="PFKB_KINASES_2"/>
    <property type="match status" value="1"/>
</dbReference>
<evidence type="ECO:0000256" key="2">
    <source>
        <dbReference type="ARBA" id="ARBA00022777"/>
    </source>
</evidence>
<feature type="domain" description="Carbohydrate kinase PfkB" evidence="3">
    <location>
        <begin position="10"/>
        <end position="308"/>
    </location>
</feature>
<dbReference type="PANTHER" id="PTHR42774">
    <property type="entry name" value="PHOSPHOTRANSFERASE SYSTEM TRANSPORT PROTEIN"/>
    <property type="match status" value="1"/>
</dbReference>
<proteinExistence type="predicted"/>
<evidence type="ECO:0000313" key="5">
    <source>
        <dbReference type="Proteomes" id="UP000645217"/>
    </source>
</evidence>
<evidence type="ECO:0000313" key="4">
    <source>
        <dbReference type="EMBL" id="GGL05637.1"/>
    </source>
</evidence>
<gene>
    <name evidence="4" type="ORF">GCM10007964_54850</name>
</gene>
<sequence>MTKPVALFAGLCTLDLVQSVERMPSANEKITALGQTVAAGGPATNAAVAFSFLGGDATLVSAVGAHSLAAGVRADLAGHGVRLVDLAAGAPVPPAMSTIMVTRGSGDRAVVSVNAAGRSLSPPAGLAALVEASQAVHLDGHHPALALAAARLARERGRLTLLDGGSWKPGTAELLPYIDVAVASADFRPPGTRTPEEVLADLRAAGVPWAAVSRGPEPVLWRAPGEGDRVRSCPVPPVEVVDTLGAGDILHGALAFALCRALAAPGRSFERGTVAGQADRLTPDGFAAALAFAVAVASASCASFGTRAWTQAGPAAVAPS</sequence>
<evidence type="ECO:0000259" key="3">
    <source>
        <dbReference type="Pfam" id="PF00294"/>
    </source>
</evidence>
<reference evidence="4" key="2">
    <citation type="submission" date="2020-09" db="EMBL/GenBank/DDBJ databases">
        <authorList>
            <person name="Sun Q."/>
            <person name="Ohkuma M."/>
        </authorList>
    </citation>
    <scope>NUCLEOTIDE SEQUENCE</scope>
    <source>
        <strain evidence="4">JCM 13064</strain>
    </source>
</reference>
<keyword evidence="1" id="KW-0808">Transferase</keyword>
<comment type="caution">
    <text evidence="4">The sequence shown here is derived from an EMBL/GenBank/DDBJ whole genome shotgun (WGS) entry which is preliminary data.</text>
</comment>
<dbReference type="EMBL" id="BMNT01000034">
    <property type="protein sequence ID" value="GGL05637.1"/>
    <property type="molecule type" value="Genomic_DNA"/>
</dbReference>
<dbReference type="InterPro" id="IPR011611">
    <property type="entry name" value="PfkB_dom"/>
</dbReference>